<protein>
    <submittedName>
        <fullName evidence="2">Uncharacterized protein</fullName>
    </submittedName>
</protein>
<feature type="transmembrane region" description="Helical" evidence="1">
    <location>
        <begin position="183"/>
        <end position="208"/>
    </location>
</feature>
<comment type="caution">
    <text evidence="2">The sequence shown here is derived from an EMBL/GenBank/DDBJ whole genome shotgun (WGS) entry which is preliminary data.</text>
</comment>
<gene>
    <name evidence="2" type="ORF">ADUPG1_013009</name>
</gene>
<feature type="transmembrane region" description="Helical" evidence="1">
    <location>
        <begin position="220"/>
        <end position="239"/>
    </location>
</feature>
<keyword evidence="1" id="KW-0812">Transmembrane</keyword>
<proteinExistence type="predicted"/>
<keyword evidence="1" id="KW-1133">Transmembrane helix</keyword>
<feature type="transmembrane region" description="Helical" evidence="1">
    <location>
        <begin position="140"/>
        <end position="162"/>
    </location>
</feature>
<name>A0ABQ5K373_9EUKA</name>
<sequence length="273" mass="30869">MGDNYQVTFYYLGWISTIAWAISSSCFVVVTLIRKSFVKGTSIAHYCLHLYAYFLYSIYSLLGYLNVGDVGDVVFVYSFDLTNSLLTMFFSGINILIYLKYRPDKTEKIADVPFKMIYITAIIAAALFLLHVVIWDTPDWIGPVEALGTIKVVVISYHWYYFGVTRSKKKEQPETPYNNTANHICIVAYCFSTVGSVCLFAQMIVAAIGDGNVWEMFGNIPKLLTTLFSVGFNVFMIKIHLKMKLEYNRCAEATHLIPTESANISSTTRIEGV</sequence>
<feature type="transmembrane region" description="Helical" evidence="1">
    <location>
        <begin position="113"/>
        <end position="134"/>
    </location>
</feature>
<feature type="transmembrane region" description="Helical" evidence="1">
    <location>
        <begin position="85"/>
        <end position="101"/>
    </location>
</feature>
<feature type="transmembrane region" description="Helical" evidence="1">
    <location>
        <begin position="45"/>
        <end position="65"/>
    </location>
</feature>
<evidence type="ECO:0000313" key="2">
    <source>
        <dbReference type="EMBL" id="GKT25344.1"/>
    </source>
</evidence>
<evidence type="ECO:0000313" key="3">
    <source>
        <dbReference type="Proteomes" id="UP001057375"/>
    </source>
</evidence>
<organism evidence="2 3">
    <name type="scientific">Aduncisulcus paluster</name>
    <dbReference type="NCBI Taxonomy" id="2918883"/>
    <lineage>
        <taxon>Eukaryota</taxon>
        <taxon>Metamonada</taxon>
        <taxon>Carpediemonas-like organisms</taxon>
        <taxon>Aduncisulcus</taxon>
    </lineage>
</organism>
<dbReference type="Proteomes" id="UP001057375">
    <property type="component" value="Unassembled WGS sequence"/>
</dbReference>
<evidence type="ECO:0000256" key="1">
    <source>
        <dbReference type="SAM" id="Phobius"/>
    </source>
</evidence>
<accession>A0ABQ5K373</accession>
<keyword evidence="3" id="KW-1185">Reference proteome</keyword>
<keyword evidence="1" id="KW-0472">Membrane</keyword>
<reference evidence="2" key="1">
    <citation type="submission" date="2022-03" db="EMBL/GenBank/DDBJ databases">
        <title>Draft genome sequence of Aduncisulcus paluster, a free-living microaerophilic Fornicata.</title>
        <authorList>
            <person name="Yuyama I."/>
            <person name="Kume K."/>
            <person name="Tamura T."/>
            <person name="Inagaki Y."/>
            <person name="Hashimoto T."/>
        </authorList>
    </citation>
    <scope>NUCLEOTIDE SEQUENCE</scope>
    <source>
        <strain evidence="2">NY0171</strain>
    </source>
</reference>
<dbReference type="EMBL" id="BQXS01012581">
    <property type="protein sequence ID" value="GKT25344.1"/>
    <property type="molecule type" value="Genomic_DNA"/>
</dbReference>
<feature type="transmembrane region" description="Helical" evidence="1">
    <location>
        <begin position="12"/>
        <end position="33"/>
    </location>
</feature>